<evidence type="ECO:0000256" key="2">
    <source>
        <dbReference type="SAM" id="Phobius"/>
    </source>
</evidence>
<evidence type="ECO:0000313" key="3">
    <source>
        <dbReference type="EMBL" id="MFD1048844.1"/>
    </source>
</evidence>
<dbReference type="Proteomes" id="UP001597045">
    <property type="component" value="Unassembled WGS sequence"/>
</dbReference>
<dbReference type="EMBL" id="JBHTIS010001827">
    <property type="protein sequence ID" value="MFD1048844.1"/>
    <property type="molecule type" value="Genomic_DNA"/>
</dbReference>
<organism evidence="3 4">
    <name type="scientific">Kibdelosporangium lantanae</name>
    <dbReference type="NCBI Taxonomy" id="1497396"/>
    <lineage>
        <taxon>Bacteria</taxon>
        <taxon>Bacillati</taxon>
        <taxon>Actinomycetota</taxon>
        <taxon>Actinomycetes</taxon>
        <taxon>Pseudonocardiales</taxon>
        <taxon>Pseudonocardiaceae</taxon>
        <taxon>Kibdelosporangium</taxon>
    </lineage>
</organism>
<sequence>MIIDDWVKDTAIRRDALTAFVLLLVAVTVIIAIVVSGGASTLGDVLSSTPGKIIFGTGAVGAMRMISVRRHRKRQQDGKRPASAETPQVQSVPGLLDVPTGDDSGDPARPPTTA</sequence>
<keyword evidence="2" id="KW-1133">Transmembrane helix</keyword>
<feature type="transmembrane region" description="Helical" evidence="2">
    <location>
        <begin position="16"/>
        <end position="39"/>
    </location>
</feature>
<protein>
    <recommendedName>
        <fullName evidence="5">DUF3040 domain-containing protein</fullName>
    </recommendedName>
</protein>
<proteinExistence type="predicted"/>
<keyword evidence="4" id="KW-1185">Reference proteome</keyword>
<accession>A0ABW3MGT3</accession>
<feature type="region of interest" description="Disordered" evidence="1">
    <location>
        <begin position="69"/>
        <end position="114"/>
    </location>
</feature>
<keyword evidence="2" id="KW-0812">Transmembrane</keyword>
<evidence type="ECO:0000313" key="4">
    <source>
        <dbReference type="Proteomes" id="UP001597045"/>
    </source>
</evidence>
<keyword evidence="2" id="KW-0472">Membrane</keyword>
<evidence type="ECO:0000256" key="1">
    <source>
        <dbReference type="SAM" id="MobiDB-lite"/>
    </source>
</evidence>
<gene>
    <name evidence="3" type="ORF">ACFQ1S_26570</name>
</gene>
<evidence type="ECO:0008006" key="5">
    <source>
        <dbReference type="Google" id="ProtNLM"/>
    </source>
</evidence>
<reference evidence="4" key="1">
    <citation type="journal article" date="2019" name="Int. J. Syst. Evol. Microbiol.">
        <title>The Global Catalogue of Microorganisms (GCM) 10K type strain sequencing project: providing services to taxonomists for standard genome sequencing and annotation.</title>
        <authorList>
            <consortium name="The Broad Institute Genomics Platform"/>
            <consortium name="The Broad Institute Genome Sequencing Center for Infectious Disease"/>
            <person name="Wu L."/>
            <person name="Ma J."/>
        </authorList>
    </citation>
    <scope>NUCLEOTIDE SEQUENCE [LARGE SCALE GENOMIC DNA]</scope>
    <source>
        <strain evidence="4">JCM 31486</strain>
    </source>
</reference>
<feature type="transmembrane region" description="Helical" evidence="2">
    <location>
        <begin position="45"/>
        <end position="66"/>
    </location>
</feature>
<name>A0ABW3MGT3_9PSEU</name>
<comment type="caution">
    <text evidence="3">The sequence shown here is derived from an EMBL/GenBank/DDBJ whole genome shotgun (WGS) entry which is preliminary data.</text>
</comment>